<proteinExistence type="predicted"/>
<protein>
    <recommendedName>
        <fullName evidence="2">BTB domain-containing protein</fullName>
    </recommendedName>
</protein>
<organism evidence="3 4">
    <name type="scientific">Ascobolus immersus RN42</name>
    <dbReference type="NCBI Taxonomy" id="1160509"/>
    <lineage>
        <taxon>Eukaryota</taxon>
        <taxon>Fungi</taxon>
        <taxon>Dikarya</taxon>
        <taxon>Ascomycota</taxon>
        <taxon>Pezizomycotina</taxon>
        <taxon>Pezizomycetes</taxon>
        <taxon>Pezizales</taxon>
        <taxon>Ascobolaceae</taxon>
        <taxon>Ascobolus</taxon>
    </lineage>
</organism>
<accession>A0A3N4IF93</accession>
<evidence type="ECO:0000259" key="2">
    <source>
        <dbReference type="PROSITE" id="PS50097"/>
    </source>
</evidence>
<feature type="compositionally biased region" description="Basic and acidic residues" evidence="1">
    <location>
        <begin position="1"/>
        <end position="15"/>
    </location>
</feature>
<evidence type="ECO:0000256" key="1">
    <source>
        <dbReference type="SAM" id="MobiDB-lite"/>
    </source>
</evidence>
<dbReference type="EMBL" id="ML119659">
    <property type="protein sequence ID" value="RPA84469.1"/>
    <property type="molecule type" value="Genomic_DNA"/>
</dbReference>
<dbReference type="PANTHER" id="PTHR47843:SF2">
    <property type="entry name" value="BTB DOMAIN-CONTAINING PROTEIN"/>
    <property type="match status" value="1"/>
</dbReference>
<feature type="domain" description="BTB" evidence="2">
    <location>
        <begin position="99"/>
        <end position="171"/>
    </location>
</feature>
<feature type="region of interest" description="Disordered" evidence="1">
    <location>
        <begin position="1"/>
        <end position="24"/>
    </location>
</feature>
<dbReference type="Proteomes" id="UP000275078">
    <property type="component" value="Unassembled WGS sequence"/>
</dbReference>
<dbReference type="PANTHER" id="PTHR47843">
    <property type="entry name" value="BTB DOMAIN-CONTAINING PROTEIN-RELATED"/>
    <property type="match status" value="1"/>
</dbReference>
<dbReference type="InterPro" id="IPR011333">
    <property type="entry name" value="SKP1/BTB/POZ_sf"/>
</dbReference>
<dbReference type="CDD" id="cd18186">
    <property type="entry name" value="BTB_POZ_ZBTB_KLHL-like"/>
    <property type="match status" value="1"/>
</dbReference>
<sequence length="315" mass="36345">MSERKRKNNDNGSERKRSKKSTGKPSFVPIHIYCPTIVNPKLNQKSNGGLYGWKYLATEGKYCLDAELGVWSETKPTDCIDCMPERYLDCWKSGTTVEEFITITLSDNIYYSVPKKHLCKRVDYFKALVSFSGEESKSGFVKFDGGEDEFDSTVIRHFIEFLYTGEKAYMEQAKSRECRFGELERHARVYVLGQRLLMDDLRDSAFAAARSMLKIYTTVENEYCEKLFAVTKYVYENTEEETNGEMAPMRKLFASYHAYIMRKQASPRFGSNAYMATLKEAITTHPELATDIIFSYPGYRCNSVLPLRSHECSVW</sequence>
<dbReference type="InterPro" id="IPR000210">
    <property type="entry name" value="BTB/POZ_dom"/>
</dbReference>
<gene>
    <name evidence="3" type="ORF">BJ508DRAFT_323732</name>
</gene>
<evidence type="ECO:0000313" key="3">
    <source>
        <dbReference type="EMBL" id="RPA84469.1"/>
    </source>
</evidence>
<keyword evidence="4" id="KW-1185">Reference proteome</keyword>
<name>A0A3N4IF93_ASCIM</name>
<dbReference type="PROSITE" id="PS50097">
    <property type="entry name" value="BTB"/>
    <property type="match status" value="1"/>
</dbReference>
<evidence type="ECO:0000313" key="4">
    <source>
        <dbReference type="Proteomes" id="UP000275078"/>
    </source>
</evidence>
<reference evidence="3 4" key="1">
    <citation type="journal article" date="2018" name="Nat. Ecol. Evol.">
        <title>Pezizomycetes genomes reveal the molecular basis of ectomycorrhizal truffle lifestyle.</title>
        <authorList>
            <person name="Murat C."/>
            <person name="Payen T."/>
            <person name="Noel B."/>
            <person name="Kuo A."/>
            <person name="Morin E."/>
            <person name="Chen J."/>
            <person name="Kohler A."/>
            <person name="Krizsan K."/>
            <person name="Balestrini R."/>
            <person name="Da Silva C."/>
            <person name="Montanini B."/>
            <person name="Hainaut M."/>
            <person name="Levati E."/>
            <person name="Barry K.W."/>
            <person name="Belfiori B."/>
            <person name="Cichocki N."/>
            <person name="Clum A."/>
            <person name="Dockter R.B."/>
            <person name="Fauchery L."/>
            <person name="Guy J."/>
            <person name="Iotti M."/>
            <person name="Le Tacon F."/>
            <person name="Lindquist E.A."/>
            <person name="Lipzen A."/>
            <person name="Malagnac F."/>
            <person name="Mello A."/>
            <person name="Molinier V."/>
            <person name="Miyauchi S."/>
            <person name="Poulain J."/>
            <person name="Riccioni C."/>
            <person name="Rubini A."/>
            <person name="Sitrit Y."/>
            <person name="Splivallo R."/>
            <person name="Traeger S."/>
            <person name="Wang M."/>
            <person name="Zifcakova L."/>
            <person name="Wipf D."/>
            <person name="Zambonelli A."/>
            <person name="Paolocci F."/>
            <person name="Nowrousian M."/>
            <person name="Ottonello S."/>
            <person name="Baldrian P."/>
            <person name="Spatafora J.W."/>
            <person name="Henrissat B."/>
            <person name="Nagy L.G."/>
            <person name="Aury J.M."/>
            <person name="Wincker P."/>
            <person name="Grigoriev I.V."/>
            <person name="Bonfante P."/>
            <person name="Martin F.M."/>
        </authorList>
    </citation>
    <scope>NUCLEOTIDE SEQUENCE [LARGE SCALE GENOMIC DNA]</scope>
    <source>
        <strain evidence="3 4">RN42</strain>
    </source>
</reference>
<dbReference type="AlphaFoldDB" id="A0A3N4IF93"/>
<dbReference type="Gene3D" id="3.30.710.10">
    <property type="entry name" value="Potassium Channel Kv1.1, Chain A"/>
    <property type="match status" value="1"/>
</dbReference>
<dbReference type="SUPFAM" id="SSF54695">
    <property type="entry name" value="POZ domain"/>
    <property type="match status" value="1"/>
</dbReference>